<dbReference type="InterPro" id="IPR009729">
    <property type="entry name" value="Gal-3-0_sulfotransfrase"/>
</dbReference>
<sequence>MLHNEKDVYNIFCHHTRFSQKIPQVMPVNTIYITIVRDPVKVFESAFIYFKMDYRLDMTNDPEALQKFLQKAQSFYDSTSNKVHMKNPMLFDMGVAIEDFNSEALVKKHIKTFHKRYRLVMVAEYFEESLILLRDLLVGPQRMWWYLNLTQGKTIVSFPDGKGETEYPRLEHGDVLLYEHLIEPFKRL</sequence>
<dbReference type="PANTHER" id="PTHR14647">
    <property type="entry name" value="GALACTOSE-3-O-SULFOTRANSFERASE"/>
    <property type="match status" value="1"/>
</dbReference>
<evidence type="ECO:0000256" key="3">
    <source>
        <dbReference type="ARBA" id="ARBA00022679"/>
    </source>
</evidence>
<comment type="similarity">
    <text evidence="2">Belongs to the galactose-3-O-sulfotransferase family.</text>
</comment>
<dbReference type="PANTHER" id="PTHR14647:SF86">
    <property type="entry name" value="GALACTOSE-3-O-SULFOTRANSFERASE"/>
    <property type="match status" value="1"/>
</dbReference>
<proteinExistence type="inferred from homology"/>
<evidence type="ECO:0000256" key="8">
    <source>
        <dbReference type="ARBA" id="ARBA00023136"/>
    </source>
</evidence>
<dbReference type="AlphaFoldDB" id="A0A2G8KBF4"/>
<keyword evidence="11" id="KW-1185">Reference proteome</keyword>
<dbReference type="Gene3D" id="3.40.50.300">
    <property type="entry name" value="P-loop containing nucleotide triphosphate hydrolases"/>
    <property type="match status" value="1"/>
</dbReference>
<comment type="caution">
    <text evidence="10">The sequence shown here is derived from an EMBL/GenBank/DDBJ whole genome shotgun (WGS) entry which is preliminary data.</text>
</comment>
<evidence type="ECO:0000256" key="5">
    <source>
        <dbReference type="ARBA" id="ARBA00022968"/>
    </source>
</evidence>
<accession>A0A2G8KBF4</accession>
<comment type="subcellular location">
    <subcellularLocation>
        <location evidence="1">Golgi apparatus membrane</location>
        <topology evidence="1">Single-pass type II membrane protein</topology>
    </subcellularLocation>
</comment>
<keyword evidence="6" id="KW-1133">Transmembrane helix</keyword>
<dbReference type="SUPFAM" id="SSF52540">
    <property type="entry name" value="P-loop containing nucleoside triphosphate hydrolases"/>
    <property type="match status" value="1"/>
</dbReference>
<dbReference type="EMBL" id="MRZV01000719">
    <property type="protein sequence ID" value="PIK45321.1"/>
    <property type="molecule type" value="Genomic_DNA"/>
</dbReference>
<evidence type="ECO:0000256" key="6">
    <source>
        <dbReference type="ARBA" id="ARBA00022989"/>
    </source>
</evidence>
<keyword evidence="8" id="KW-0472">Membrane</keyword>
<dbReference type="STRING" id="307972.A0A2G8KBF4"/>
<reference evidence="10 11" key="1">
    <citation type="journal article" date="2017" name="PLoS Biol.">
        <title>The sea cucumber genome provides insights into morphological evolution and visceral regeneration.</title>
        <authorList>
            <person name="Zhang X."/>
            <person name="Sun L."/>
            <person name="Yuan J."/>
            <person name="Sun Y."/>
            <person name="Gao Y."/>
            <person name="Zhang L."/>
            <person name="Li S."/>
            <person name="Dai H."/>
            <person name="Hamel J.F."/>
            <person name="Liu C."/>
            <person name="Yu Y."/>
            <person name="Liu S."/>
            <person name="Lin W."/>
            <person name="Guo K."/>
            <person name="Jin S."/>
            <person name="Xu P."/>
            <person name="Storey K.B."/>
            <person name="Huan P."/>
            <person name="Zhang T."/>
            <person name="Zhou Y."/>
            <person name="Zhang J."/>
            <person name="Lin C."/>
            <person name="Li X."/>
            <person name="Xing L."/>
            <person name="Huo D."/>
            <person name="Sun M."/>
            <person name="Wang L."/>
            <person name="Mercier A."/>
            <person name="Li F."/>
            <person name="Yang H."/>
            <person name="Xiang J."/>
        </authorList>
    </citation>
    <scope>NUCLEOTIDE SEQUENCE [LARGE SCALE GENOMIC DNA]</scope>
    <source>
        <strain evidence="10">Shaxun</strain>
        <tissue evidence="10">Muscle</tissue>
    </source>
</reference>
<dbReference type="InterPro" id="IPR027417">
    <property type="entry name" value="P-loop_NTPase"/>
</dbReference>
<keyword evidence="9" id="KW-0325">Glycoprotein</keyword>
<protein>
    <submittedName>
        <fullName evidence="10">Putative galactosylceramide sulfotransferase-like</fullName>
    </submittedName>
</protein>
<dbReference type="GO" id="GO:0009247">
    <property type="term" value="P:glycolipid biosynthetic process"/>
    <property type="evidence" value="ECO:0007669"/>
    <property type="project" value="InterPro"/>
</dbReference>
<evidence type="ECO:0000256" key="1">
    <source>
        <dbReference type="ARBA" id="ARBA00004323"/>
    </source>
</evidence>
<evidence type="ECO:0000256" key="9">
    <source>
        <dbReference type="ARBA" id="ARBA00023180"/>
    </source>
</evidence>
<gene>
    <name evidence="10" type="ORF">BSL78_17822</name>
</gene>
<dbReference type="GO" id="GO:0000139">
    <property type="term" value="C:Golgi membrane"/>
    <property type="evidence" value="ECO:0007669"/>
    <property type="project" value="UniProtKB-SubCell"/>
</dbReference>
<keyword evidence="5" id="KW-0735">Signal-anchor</keyword>
<name>A0A2G8KBF4_STIJA</name>
<evidence type="ECO:0000313" key="10">
    <source>
        <dbReference type="EMBL" id="PIK45321.1"/>
    </source>
</evidence>
<evidence type="ECO:0000313" key="11">
    <source>
        <dbReference type="Proteomes" id="UP000230750"/>
    </source>
</evidence>
<evidence type="ECO:0000256" key="2">
    <source>
        <dbReference type="ARBA" id="ARBA00008124"/>
    </source>
</evidence>
<evidence type="ECO:0000256" key="7">
    <source>
        <dbReference type="ARBA" id="ARBA00023034"/>
    </source>
</evidence>
<evidence type="ECO:0000256" key="4">
    <source>
        <dbReference type="ARBA" id="ARBA00022692"/>
    </source>
</evidence>
<keyword evidence="3 10" id="KW-0808">Transferase</keyword>
<keyword evidence="4" id="KW-0812">Transmembrane</keyword>
<dbReference type="Proteomes" id="UP000230750">
    <property type="component" value="Unassembled WGS sequence"/>
</dbReference>
<organism evidence="10 11">
    <name type="scientific">Stichopus japonicus</name>
    <name type="common">Sea cucumber</name>
    <dbReference type="NCBI Taxonomy" id="307972"/>
    <lineage>
        <taxon>Eukaryota</taxon>
        <taxon>Metazoa</taxon>
        <taxon>Echinodermata</taxon>
        <taxon>Eleutherozoa</taxon>
        <taxon>Echinozoa</taxon>
        <taxon>Holothuroidea</taxon>
        <taxon>Aspidochirotacea</taxon>
        <taxon>Aspidochirotida</taxon>
        <taxon>Stichopodidae</taxon>
        <taxon>Apostichopus</taxon>
    </lineage>
</organism>
<keyword evidence="7" id="KW-0333">Golgi apparatus</keyword>
<dbReference type="Pfam" id="PF06990">
    <property type="entry name" value="Gal-3-0_sulfotr"/>
    <property type="match status" value="1"/>
</dbReference>
<dbReference type="OrthoDB" id="514299at2759"/>
<dbReference type="GO" id="GO:0001733">
    <property type="term" value="F:galactosylceramide sulfotransferase activity"/>
    <property type="evidence" value="ECO:0007669"/>
    <property type="project" value="InterPro"/>
</dbReference>